<sequence length="154" mass="17591">MQRMSLRLVGKILSNKSVNREAFIRVIGSIWQVRNGVEAESVTDNVFVFHFKSHEDRKLVIEKGPWSCDYALLMLEIPVGHGTIEKMEFSQPEFWVQIHQVPLQCMTNEITWSLGDMIGEVLDIDAGALRDCVGKFLRVRVQFDINKNPSDDGV</sequence>
<organism evidence="2 3">
    <name type="scientific">Dipteronia dyeriana</name>
    <dbReference type="NCBI Taxonomy" id="168575"/>
    <lineage>
        <taxon>Eukaryota</taxon>
        <taxon>Viridiplantae</taxon>
        <taxon>Streptophyta</taxon>
        <taxon>Embryophyta</taxon>
        <taxon>Tracheophyta</taxon>
        <taxon>Spermatophyta</taxon>
        <taxon>Magnoliopsida</taxon>
        <taxon>eudicotyledons</taxon>
        <taxon>Gunneridae</taxon>
        <taxon>Pentapetalae</taxon>
        <taxon>rosids</taxon>
        <taxon>malvids</taxon>
        <taxon>Sapindales</taxon>
        <taxon>Sapindaceae</taxon>
        <taxon>Hippocastanoideae</taxon>
        <taxon>Acereae</taxon>
        <taxon>Dipteronia</taxon>
    </lineage>
</organism>
<dbReference type="EMBL" id="JANJYI010000006">
    <property type="protein sequence ID" value="KAK2646063.1"/>
    <property type="molecule type" value="Genomic_DNA"/>
</dbReference>
<dbReference type="AlphaFoldDB" id="A0AAD9U1R8"/>
<feature type="domain" description="DUF4283" evidence="1">
    <location>
        <begin position="4"/>
        <end position="76"/>
    </location>
</feature>
<dbReference type="PANTHER" id="PTHR31286:SF167">
    <property type="entry name" value="OS09G0268800 PROTEIN"/>
    <property type="match status" value="1"/>
</dbReference>
<reference evidence="2" key="1">
    <citation type="journal article" date="2023" name="Plant J.">
        <title>Genome sequences and population genomics provide insights into the demographic history, inbreeding, and mutation load of two 'living fossil' tree species of Dipteronia.</title>
        <authorList>
            <person name="Feng Y."/>
            <person name="Comes H.P."/>
            <person name="Chen J."/>
            <person name="Zhu S."/>
            <person name="Lu R."/>
            <person name="Zhang X."/>
            <person name="Li P."/>
            <person name="Qiu J."/>
            <person name="Olsen K.M."/>
            <person name="Qiu Y."/>
        </authorList>
    </citation>
    <scope>NUCLEOTIDE SEQUENCE</scope>
    <source>
        <strain evidence="2">KIB01</strain>
    </source>
</reference>
<proteinExistence type="predicted"/>
<evidence type="ECO:0000313" key="3">
    <source>
        <dbReference type="Proteomes" id="UP001280121"/>
    </source>
</evidence>
<evidence type="ECO:0000313" key="2">
    <source>
        <dbReference type="EMBL" id="KAK2646063.1"/>
    </source>
</evidence>
<dbReference type="InterPro" id="IPR040256">
    <property type="entry name" value="At4g02000-like"/>
</dbReference>
<gene>
    <name evidence="2" type="ORF">Ddye_021258</name>
</gene>
<dbReference type="InterPro" id="IPR025558">
    <property type="entry name" value="DUF4283"/>
</dbReference>
<dbReference type="Proteomes" id="UP001280121">
    <property type="component" value="Unassembled WGS sequence"/>
</dbReference>
<accession>A0AAD9U1R8</accession>
<comment type="caution">
    <text evidence="2">The sequence shown here is derived from an EMBL/GenBank/DDBJ whole genome shotgun (WGS) entry which is preliminary data.</text>
</comment>
<keyword evidence="3" id="KW-1185">Reference proteome</keyword>
<name>A0AAD9U1R8_9ROSI</name>
<dbReference type="Pfam" id="PF14111">
    <property type="entry name" value="DUF4283"/>
    <property type="match status" value="1"/>
</dbReference>
<evidence type="ECO:0000259" key="1">
    <source>
        <dbReference type="Pfam" id="PF14111"/>
    </source>
</evidence>
<dbReference type="PANTHER" id="PTHR31286">
    <property type="entry name" value="GLYCINE-RICH CELL WALL STRUCTURAL PROTEIN 1.8-LIKE"/>
    <property type="match status" value="1"/>
</dbReference>
<protein>
    <recommendedName>
        <fullName evidence="1">DUF4283 domain-containing protein</fullName>
    </recommendedName>
</protein>